<keyword evidence="4" id="KW-1185">Reference proteome</keyword>
<dbReference type="PANTHER" id="PTHR11654">
    <property type="entry name" value="OLIGOPEPTIDE TRANSPORTER-RELATED"/>
    <property type="match status" value="1"/>
</dbReference>
<accession>A0ABD1UCV3</accession>
<gene>
    <name evidence="3" type="ORF">Fot_26787</name>
</gene>
<evidence type="ECO:0000313" key="3">
    <source>
        <dbReference type="EMBL" id="KAL2522864.1"/>
    </source>
</evidence>
<dbReference type="Gene3D" id="1.20.1250.20">
    <property type="entry name" value="MFS general substrate transporter like domains"/>
    <property type="match status" value="1"/>
</dbReference>
<feature type="transmembrane region" description="Helical" evidence="2">
    <location>
        <begin position="55"/>
        <end position="78"/>
    </location>
</feature>
<dbReference type="InterPro" id="IPR036259">
    <property type="entry name" value="MFS_trans_sf"/>
</dbReference>
<comment type="caution">
    <text evidence="3">The sequence shown here is derived from an EMBL/GenBank/DDBJ whole genome shotgun (WGS) entry which is preliminary data.</text>
</comment>
<sequence>METNQQSSTNTYASVSCNDSEESTTIVDASMKDGTMAIYGKPAMKGKTGGWRSGMLLFVIKGLAALAFTGVDMNMVLFSKSVLRQSNADAANTFSTWMGTLIICTLFGAFLSDSFLGRFLTCVVLQVVLVIVIKLFNINQSVLF</sequence>
<name>A0ABD1UCV3_9LAMI</name>
<dbReference type="Proteomes" id="UP001604277">
    <property type="component" value="Unassembled WGS sequence"/>
</dbReference>
<reference evidence="4" key="1">
    <citation type="submission" date="2024-07" db="EMBL/GenBank/DDBJ databases">
        <title>Two chromosome-level genome assemblies of Korean endemic species Abeliophyllum distichum and Forsythia ovata (Oleaceae).</title>
        <authorList>
            <person name="Jang H."/>
        </authorList>
    </citation>
    <scope>NUCLEOTIDE SEQUENCE [LARGE SCALE GENOMIC DNA]</scope>
</reference>
<organism evidence="3 4">
    <name type="scientific">Forsythia ovata</name>
    <dbReference type="NCBI Taxonomy" id="205694"/>
    <lineage>
        <taxon>Eukaryota</taxon>
        <taxon>Viridiplantae</taxon>
        <taxon>Streptophyta</taxon>
        <taxon>Embryophyta</taxon>
        <taxon>Tracheophyta</taxon>
        <taxon>Spermatophyta</taxon>
        <taxon>Magnoliopsida</taxon>
        <taxon>eudicotyledons</taxon>
        <taxon>Gunneridae</taxon>
        <taxon>Pentapetalae</taxon>
        <taxon>asterids</taxon>
        <taxon>lamiids</taxon>
        <taxon>Lamiales</taxon>
        <taxon>Oleaceae</taxon>
        <taxon>Forsythieae</taxon>
        <taxon>Forsythia</taxon>
    </lineage>
</organism>
<keyword evidence="2" id="KW-0472">Membrane</keyword>
<evidence type="ECO:0000313" key="4">
    <source>
        <dbReference type="Proteomes" id="UP001604277"/>
    </source>
</evidence>
<comment type="similarity">
    <text evidence="1">Belongs to the major facilitator superfamily. Phosphate:H(+) symporter (TC 2.A.1.9) family.</text>
</comment>
<keyword evidence="2" id="KW-1133">Transmembrane helix</keyword>
<dbReference type="AlphaFoldDB" id="A0ABD1UCV3"/>
<evidence type="ECO:0000256" key="1">
    <source>
        <dbReference type="ARBA" id="ARBA00044504"/>
    </source>
</evidence>
<feature type="transmembrane region" description="Helical" evidence="2">
    <location>
        <begin position="90"/>
        <end position="110"/>
    </location>
</feature>
<protein>
    <submittedName>
        <fullName evidence="3">Protein NRT1/PTR FAMILY 7.3</fullName>
    </submittedName>
</protein>
<proteinExistence type="inferred from homology"/>
<keyword evidence="2" id="KW-0812">Transmembrane</keyword>
<feature type="transmembrane region" description="Helical" evidence="2">
    <location>
        <begin position="116"/>
        <end position="136"/>
    </location>
</feature>
<dbReference type="EMBL" id="JBFOLJ010000007">
    <property type="protein sequence ID" value="KAL2522864.1"/>
    <property type="molecule type" value="Genomic_DNA"/>
</dbReference>
<evidence type="ECO:0000256" key="2">
    <source>
        <dbReference type="SAM" id="Phobius"/>
    </source>
</evidence>